<proteinExistence type="predicted"/>
<organism evidence="2 3">
    <name type="scientific">Vitis rotundifolia</name>
    <name type="common">Muscadine grape</name>
    <dbReference type="NCBI Taxonomy" id="103349"/>
    <lineage>
        <taxon>Eukaryota</taxon>
        <taxon>Viridiplantae</taxon>
        <taxon>Streptophyta</taxon>
        <taxon>Embryophyta</taxon>
        <taxon>Tracheophyta</taxon>
        <taxon>Spermatophyta</taxon>
        <taxon>Magnoliopsida</taxon>
        <taxon>eudicotyledons</taxon>
        <taxon>Gunneridae</taxon>
        <taxon>Pentapetalae</taxon>
        <taxon>rosids</taxon>
        <taxon>Vitales</taxon>
        <taxon>Vitaceae</taxon>
        <taxon>Viteae</taxon>
        <taxon>Vitis</taxon>
    </lineage>
</organism>
<evidence type="ECO:0000256" key="1">
    <source>
        <dbReference type="SAM" id="Phobius"/>
    </source>
</evidence>
<dbReference type="PANTHER" id="PTHR35830">
    <property type="entry name" value="OS05G0299200 PROTEIN"/>
    <property type="match status" value="1"/>
</dbReference>
<evidence type="ECO:0000313" key="3">
    <source>
        <dbReference type="Proteomes" id="UP001168098"/>
    </source>
</evidence>
<gene>
    <name evidence="2" type="ORF">PVL29_006646</name>
</gene>
<dbReference type="EMBL" id="JARBHA010000005">
    <property type="protein sequence ID" value="KAJ9701385.1"/>
    <property type="molecule type" value="Genomic_DNA"/>
</dbReference>
<dbReference type="Proteomes" id="UP001168098">
    <property type="component" value="Unassembled WGS sequence"/>
</dbReference>
<name>A0AA39A5J3_VITRO</name>
<keyword evidence="1" id="KW-0812">Transmembrane</keyword>
<dbReference type="PANTHER" id="PTHR35830:SF1">
    <property type="entry name" value="OS05G0299200 PROTEIN"/>
    <property type="match status" value="1"/>
</dbReference>
<comment type="caution">
    <text evidence="2">The sequence shown here is derived from an EMBL/GenBank/DDBJ whole genome shotgun (WGS) entry which is preliminary data.</text>
</comment>
<accession>A0AA39A5J3</accession>
<feature type="transmembrane region" description="Helical" evidence="1">
    <location>
        <begin position="110"/>
        <end position="129"/>
    </location>
</feature>
<evidence type="ECO:0000313" key="2">
    <source>
        <dbReference type="EMBL" id="KAJ9701385.1"/>
    </source>
</evidence>
<protein>
    <submittedName>
        <fullName evidence="2">Uncharacterized protein</fullName>
    </submittedName>
</protein>
<reference evidence="2 3" key="1">
    <citation type="journal article" date="2023" name="BMC Biotechnol.">
        <title>Vitis rotundifolia cv Carlos genome sequencing.</title>
        <authorList>
            <person name="Huff M."/>
            <person name="Hulse-Kemp A."/>
            <person name="Scheffler B."/>
            <person name="Youngblood R."/>
            <person name="Simpson S."/>
            <person name="Babiker E."/>
            <person name="Staton M."/>
        </authorList>
    </citation>
    <scope>NUCLEOTIDE SEQUENCE [LARGE SCALE GENOMIC DNA]</scope>
    <source>
        <tissue evidence="2">Leaf</tissue>
    </source>
</reference>
<keyword evidence="3" id="KW-1185">Reference proteome</keyword>
<dbReference type="AlphaFoldDB" id="A0AA39A5J3"/>
<keyword evidence="1" id="KW-0472">Membrane</keyword>
<sequence>MNSIHILTNSPRLTPNGHLRLYPPISSSIRRRNALKKPHHYHPQHNNKPSPDPKLHLVIDLHCLSDRAQILLNRLVSSGADAIDDLRTLVAVDRTSRSVVIACRPSTLRFVGGFVLWSLVVVFGFRVLVRLGLRLRREFGFGSGRGVVVRRDRSLGGKEVVVGRAEESEWRMRNHSRVLGSPLSVVSGMGVNGGDWSRGRSRTEKELPKWWPVTLPPPLEVFDKQEYQREANRLIREVMANRMSGKDILEDDMIQLRRICRTSGARASIDTANARDSFYRTSVEFVINICSRASGHSTSVEIDGEDARQFIAGLADNLGLENTRAARIVSAAVAARTRSRFLQAWALEMQGRHSEAVVELSKICLIHQIFPPEESSPEMEMVARGLEKQLKYEQREFLMNMLLVGCGEECHRSAAEALGLPLSPTSTHNQQENKYT</sequence>
<keyword evidence="1" id="KW-1133">Transmembrane helix</keyword>